<proteinExistence type="predicted"/>
<dbReference type="AlphaFoldDB" id="A0AAD6XW69"/>
<reference evidence="2" key="1">
    <citation type="submission" date="2023-03" db="EMBL/GenBank/DDBJ databases">
        <title>Massive genome expansion in bonnet fungi (Mycena s.s.) driven by repeated elements and novel gene families across ecological guilds.</title>
        <authorList>
            <consortium name="Lawrence Berkeley National Laboratory"/>
            <person name="Harder C.B."/>
            <person name="Miyauchi S."/>
            <person name="Viragh M."/>
            <person name="Kuo A."/>
            <person name="Thoen E."/>
            <person name="Andreopoulos B."/>
            <person name="Lu D."/>
            <person name="Skrede I."/>
            <person name="Drula E."/>
            <person name="Henrissat B."/>
            <person name="Morin E."/>
            <person name="Kohler A."/>
            <person name="Barry K."/>
            <person name="LaButti K."/>
            <person name="Morin E."/>
            <person name="Salamov A."/>
            <person name="Lipzen A."/>
            <person name="Mereny Z."/>
            <person name="Hegedus B."/>
            <person name="Baldrian P."/>
            <person name="Stursova M."/>
            <person name="Weitz H."/>
            <person name="Taylor A."/>
            <person name="Grigoriev I.V."/>
            <person name="Nagy L.G."/>
            <person name="Martin F."/>
            <person name="Kauserud H."/>
        </authorList>
    </citation>
    <scope>NUCLEOTIDE SEQUENCE</scope>
    <source>
        <strain evidence="2">9144</strain>
    </source>
</reference>
<dbReference type="EMBL" id="JARJCW010000155">
    <property type="protein sequence ID" value="KAJ7190179.1"/>
    <property type="molecule type" value="Genomic_DNA"/>
</dbReference>
<dbReference type="InterPro" id="IPR011600">
    <property type="entry name" value="Pept_C14_caspase"/>
</dbReference>
<keyword evidence="3" id="KW-1185">Reference proteome</keyword>
<accession>A0AAD6XW69</accession>
<name>A0AAD6XW69_9AGAR</name>
<sequence length="1050" mass="116505">MAHSGPSDPSLSLIRLSQFLLTAADSSGTLQCTTSTLTFPGRTLHEIYENIALKAEKRVNRAAHWLGFGPVAVSEQIEKHFKNGLEREAAISRLREAASQKLKKYCVKLMQYALPTEAPSTQLVSFRSLVSITSRYPGIRKLFLECKHVSCAQNTEDDISTWWDRPGEACSPEWHFYRKFAAAYITDTDASSLLEDIELHMLVSVSDGPGLSTVERLLVVADSNLESKYTSPIAVRYLGGILQLPSFWDQSGAIFESVIQKLCARAVLLLEDLAIDSPEPQEFTMDMPSDTEGVDILCESLLHGIQPWLSVGSFRKITKEVWYSSLRNMVQLLRQEKAEDILPRSWDIAMTASFLASIPSRYTTRVVEIPSDTSRWSAAIPAVGDIRLASDFTRRTGLTSGPSPVPAKTYPKHLTSDHQNWRAASNDIFAVIIGINYLADNQSPIRGAVNDARAFEKFLRDPREQRGHGVPAANIVLLEDEQATRDTILSTFQSHFLNNHSIPDYGEATMILFYAGAGGRGGAILPADCGTRDAYGTYKHEIPGHVLECLLTKLAARKGPNITVIFDACHSGGLRYPVRQAHNASWSSLATPQELDSHMLAGKTENVQAYRLWAPTATSYVLLAACHEDESAREIMYDEDGSFHGRFTSALLVRLRRLRLERTTYAELLGLVPKWAGQTPNCGGRRRNRLVFNGNYPATGRQALPLIKLTTWDPPEAVWGIRMGSVEGVVPGTEFEVCAPDSRFLCTFVAHSVEIDKAILVPNSKERSPIPWGSRVVVSDWKNPAMVLHVFTPPDFSYTTDVFPTQRPPGRLFVPAPSAAKADLVLRYDSKRAELVIEQYASTFHRTTRVSLLKLGGSLRLPFLIEGIAHFSYFLERHNGAEPLGGVTLEMHRLQGEYPSRTPNPAFGNLVKNGAVRIASALDATYGFTIRNKNEEDLFPYLFYFDPTWYEPVSAQPLRGRGGTVTIGMGSQPAFQFSLSAGEAESSGFLKLFIATHYLELAWIQQAVSPLDHRFEGTERGGGIGRYPDTGESRWDALNIQLMISTDNLK</sequence>
<comment type="caution">
    <text evidence="2">The sequence shown here is derived from an EMBL/GenBank/DDBJ whole genome shotgun (WGS) entry which is preliminary data.</text>
</comment>
<organism evidence="2 3">
    <name type="scientific">Mycena pura</name>
    <dbReference type="NCBI Taxonomy" id="153505"/>
    <lineage>
        <taxon>Eukaryota</taxon>
        <taxon>Fungi</taxon>
        <taxon>Dikarya</taxon>
        <taxon>Basidiomycota</taxon>
        <taxon>Agaricomycotina</taxon>
        <taxon>Agaricomycetes</taxon>
        <taxon>Agaricomycetidae</taxon>
        <taxon>Agaricales</taxon>
        <taxon>Marasmiineae</taxon>
        <taxon>Mycenaceae</taxon>
        <taxon>Mycena</taxon>
    </lineage>
</organism>
<evidence type="ECO:0000313" key="3">
    <source>
        <dbReference type="Proteomes" id="UP001219525"/>
    </source>
</evidence>
<dbReference type="Gene3D" id="3.40.50.1460">
    <property type="match status" value="1"/>
</dbReference>
<feature type="domain" description="Peptidase C14 caspase" evidence="1">
    <location>
        <begin position="429"/>
        <end position="659"/>
    </location>
</feature>
<dbReference type="Proteomes" id="UP001219525">
    <property type="component" value="Unassembled WGS sequence"/>
</dbReference>
<dbReference type="GO" id="GO:0004197">
    <property type="term" value="F:cysteine-type endopeptidase activity"/>
    <property type="evidence" value="ECO:0007669"/>
    <property type="project" value="InterPro"/>
</dbReference>
<evidence type="ECO:0000313" key="2">
    <source>
        <dbReference type="EMBL" id="KAJ7190179.1"/>
    </source>
</evidence>
<dbReference type="GO" id="GO:0006508">
    <property type="term" value="P:proteolysis"/>
    <property type="evidence" value="ECO:0007669"/>
    <property type="project" value="InterPro"/>
</dbReference>
<dbReference type="Pfam" id="PF00656">
    <property type="entry name" value="Peptidase_C14"/>
    <property type="match status" value="1"/>
</dbReference>
<protein>
    <recommendedName>
        <fullName evidence="1">Peptidase C14 caspase domain-containing protein</fullName>
    </recommendedName>
</protein>
<evidence type="ECO:0000259" key="1">
    <source>
        <dbReference type="Pfam" id="PF00656"/>
    </source>
</evidence>
<gene>
    <name evidence="2" type="ORF">GGX14DRAFT_606401</name>
</gene>